<reference evidence="2 3" key="1">
    <citation type="submission" date="2023-08" db="EMBL/GenBank/DDBJ databases">
        <title>Draft genome sequence of Algoriphagus confluentis.</title>
        <authorList>
            <person name="Takatani N."/>
            <person name="Hosokawa M."/>
            <person name="Sawabe T."/>
        </authorList>
    </citation>
    <scope>NUCLEOTIDE SEQUENCE [LARGE SCALE GENOMIC DNA]</scope>
    <source>
        <strain evidence="2 3">NBRC 111222</strain>
    </source>
</reference>
<gene>
    <name evidence="2" type="ORF">Aconfl_41840</name>
</gene>
<protein>
    <recommendedName>
        <fullName evidence="4">Macroglobulin domain-containing protein</fullName>
    </recommendedName>
</protein>
<dbReference type="Proteomes" id="UP001338309">
    <property type="component" value="Unassembled WGS sequence"/>
</dbReference>
<evidence type="ECO:0008006" key="4">
    <source>
        <dbReference type="Google" id="ProtNLM"/>
    </source>
</evidence>
<evidence type="ECO:0000313" key="3">
    <source>
        <dbReference type="Proteomes" id="UP001338309"/>
    </source>
</evidence>
<evidence type="ECO:0000256" key="1">
    <source>
        <dbReference type="SAM" id="SignalP"/>
    </source>
</evidence>
<feature type="signal peptide" evidence="1">
    <location>
        <begin position="1"/>
        <end position="20"/>
    </location>
</feature>
<keyword evidence="3" id="KW-1185">Reference proteome</keyword>
<dbReference type="EMBL" id="BTPD01000020">
    <property type="protein sequence ID" value="GMQ31539.1"/>
    <property type="molecule type" value="Genomic_DNA"/>
</dbReference>
<feature type="chain" id="PRO_5046930474" description="Macroglobulin domain-containing protein" evidence="1">
    <location>
        <begin position="21"/>
        <end position="651"/>
    </location>
</feature>
<accession>A0ABQ6PUA9</accession>
<organism evidence="2 3">
    <name type="scientific">Algoriphagus confluentis</name>
    <dbReference type="NCBI Taxonomy" id="1697556"/>
    <lineage>
        <taxon>Bacteria</taxon>
        <taxon>Pseudomonadati</taxon>
        <taxon>Bacteroidota</taxon>
        <taxon>Cytophagia</taxon>
        <taxon>Cytophagales</taxon>
        <taxon>Cyclobacteriaceae</taxon>
        <taxon>Algoriphagus</taxon>
    </lineage>
</organism>
<evidence type="ECO:0000313" key="2">
    <source>
        <dbReference type="EMBL" id="GMQ31539.1"/>
    </source>
</evidence>
<proteinExistence type="predicted"/>
<dbReference type="Gene3D" id="2.60.40.1930">
    <property type="match status" value="1"/>
</dbReference>
<sequence>MKNFILLLTFYLITSNFSIAQNLENQVLELENFIIQTDQDLYLSGDRIWFGAKLLKNHNSFRYSKLAYISIVDHKGQEVYREKMLLSGQDMIFGDIFLSENSPSGVYSLLVYSRWMTSFNNFPVARKNFLVFNPQLPEVSGEPSLFVELNPVENPSLILLHTSPEPELIELQNSDGKTLQIIEQVPSLKKTFMKIPAEKNLSLIFRNKKYSVPQLDWIWNPLEHSLKRENFNSDGKYLVVHTDWKIIEEIELKEGNNPIDQSLIIDYETYKLTVLNHQFKPVWTYQVKNPAFVPHGKVMLTSVNPINQPIQAELSGYPNPSQEAFVLVKQKEDSFLEDWVDILNHPNWKQFNSQNFQPVSSVSNLHLIKHDTIYLKDYSPMFGYKPQQLDPTVYFPEVTVPKSFSFSLPKSTFDEKIKRKIYQTHFEVRDEVVELTSPFTPDEVFILEDYYAFESFEKFAKEILFPLKIKKSKTENRKELWVANTDNYQVKFDKKPLVLIDFYRITNLEELLSIDINTLEKIEIYYHRNTVQKTNLGEEVGDGLVLIYTKNNEFALKNNIPNSRNFLKDVRVPRSPIMKTDLPIPSSNSLQAMFPQLKLTKGKTKTPTFIPDTAGEWALEALIFEKDNYYRISKQFRVNLDKSDGEIEKRD</sequence>
<name>A0ABQ6PUA9_9BACT</name>
<keyword evidence="1" id="KW-0732">Signal</keyword>
<comment type="caution">
    <text evidence="2">The sequence shown here is derived from an EMBL/GenBank/DDBJ whole genome shotgun (WGS) entry which is preliminary data.</text>
</comment>